<sequence length="264" mass="28294">MLQTAQRGEAAAARPAAHDPEALESLLARADQALPGLRCRAAAAGGPVVTAEPGHPGLPALRDFWARAYPEAGPHYLSMRCWGLAIWQPIYLCVLAAHLDSRVPRLDGARQPWSAQDGFTHGVWLPPHAPGGGALDQRIAHGAAEIARFCARMRAAMQPVLAVPRKSADATVAECVLAAVLLAARHARTDVAPTRAWADCWLSGIGVSGGCGLLAYQNARGDPALMLDRKICCHHFRRRDGDKCASCPKLTEDERIHRTQADAH</sequence>
<dbReference type="Proteomes" id="UP000215633">
    <property type="component" value="Unassembled WGS sequence"/>
</dbReference>
<dbReference type="InterPro" id="IPR024726">
    <property type="entry name" value="FhuF_C"/>
</dbReference>
<feature type="domain" description="Ferric siderophore reductase C-terminal" evidence="1">
    <location>
        <begin position="229"/>
        <end position="249"/>
    </location>
</feature>
<dbReference type="AlphaFoldDB" id="A0A261VS69"/>
<keyword evidence="3" id="KW-1185">Reference proteome</keyword>
<protein>
    <recommendedName>
        <fullName evidence="1">Ferric siderophore reductase C-terminal domain-containing protein</fullName>
    </recommendedName>
</protein>
<evidence type="ECO:0000313" key="3">
    <source>
        <dbReference type="Proteomes" id="UP000215633"/>
    </source>
</evidence>
<proteinExistence type="predicted"/>
<dbReference type="GO" id="GO:0051537">
    <property type="term" value="F:2 iron, 2 sulfur cluster binding"/>
    <property type="evidence" value="ECO:0007669"/>
    <property type="project" value="InterPro"/>
</dbReference>
<gene>
    <name evidence="2" type="ORF">CAL24_16115</name>
</gene>
<accession>A0A261VS69</accession>
<reference evidence="3" key="1">
    <citation type="submission" date="2017-05" db="EMBL/GenBank/DDBJ databases">
        <title>Complete and WGS of Bordetella genogroups.</title>
        <authorList>
            <person name="Spilker T."/>
            <person name="Lipuma J."/>
        </authorList>
    </citation>
    <scope>NUCLEOTIDE SEQUENCE [LARGE SCALE GENOMIC DNA]</scope>
    <source>
        <strain evidence="3">AU8256</strain>
    </source>
</reference>
<dbReference type="RefSeq" id="WP_094807192.1">
    <property type="nucleotide sequence ID" value="NZ_NEVT01000006.1"/>
</dbReference>
<dbReference type="Pfam" id="PF11575">
    <property type="entry name" value="FhuF_C"/>
    <property type="match status" value="1"/>
</dbReference>
<evidence type="ECO:0000313" key="2">
    <source>
        <dbReference type="EMBL" id="OZI76631.1"/>
    </source>
</evidence>
<organism evidence="2 3">
    <name type="scientific">Bordetella genomosp. 2</name>
    <dbReference type="NCBI Taxonomy" id="1983456"/>
    <lineage>
        <taxon>Bacteria</taxon>
        <taxon>Pseudomonadati</taxon>
        <taxon>Pseudomonadota</taxon>
        <taxon>Betaproteobacteria</taxon>
        <taxon>Burkholderiales</taxon>
        <taxon>Alcaligenaceae</taxon>
        <taxon>Bordetella</taxon>
    </lineage>
</organism>
<comment type="caution">
    <text evidence="2">The sequence shown here is derived from an EMBL/GenBank/DDBJ whole genome shotgun (WGS) entry which is preliminary data.</text>
</comment>
<evidence type="ECO:0000259" key="1">
    <source>
        <dbReference type="Pfam" id="PF11575"/>
    </source>
</evidence>
<dbReference type="EMBL" id="NEVT01000006">
    <property type="protein sequence ID" value="OZI76631.1"/>
    <property type="molecule type" value="Genomic_DNA"/>
</dbReference>
<name>A0A261VS69_9BORD</name>